<dbReference type="GO" id="GO:0051536">
    <property type="term" value="F:iron-sulfur cluster binding"/>
    <property type="evidence" value="ECO:0007669"/>
    <property type="project" value="InterPro"/>
</dbReference>
<proteinExistence type="predicted"/>
<dbReference type="GO" id="GO:0016226">
    <property type="term" value="P:iron-sulfur cluster assembly"/>
    <property type="evidence" value="ECO:0007669"/>
    <property type="project" value="InterPro"/>
</dbReference>
<evidence type="ECO:0000313" key="3">
    <source>
        <dbReference type="Proteomes" id="UP000013131"/>
    </source>
</evidence>
<keyword evidence="3" id="KW-1185">Reference proteome</keyword>
<dbReference type="Pfam" id="PF01592">
    <property type="entry name" value="NifU_N"/>
    <property type="match status" value="1"/>
</dbReference>
<dbReference type="EMBL" id="AORI01000001">
    <property type="protein sequence ID" value="ENY69308.1"/>
    <property type="molecule type" value="Genomic_DNA"/>
</dbReference>
<keyword evidence="2" id="KW-0032">Aminotransferase</keyword>
<reference evidence="2 3" key="1">
    <citation type="journal article" date="2013" name="Genome Announc.">
        <title>Draft Genome Sequences of Mycoplasma auris and Mycoplasma yeatsii, Two Species of the Ear Canal of Caprinae.</title>
        <authorList>
            <person name="Dordet-Frisoni E."/>
            <person name="Baranowski E."/>
            <person name="Barre A."/>
            <person name="Blanchard A."/>
            <person name="Breton M."/>
            <person name="Couture C."/>
            <person name="Dupuy V."/>
            <person name="Gaurivaud P."/>
            <person name="Jacob D."/>
            <person name="Lemaitre C."/>
            <person name="Manso-Silvan L."/>
            <person name="Nikolski M."/>
            <person name="Nouvel L.X."/>
            <person name="Poumarat F."/>
            <person name="Sirand-Pugnet P."/>
            <person name="Thebault P."/>
            <person name="Theil S."/>
            <person name="Thiaucourt F."/>
            <person name="Citti C."/>
            <person name="Tardy F."/>
        </authorList>
    </citation>
    <scope>NUCLEOTIDE SEQUENCE [LARGE SCALE GENOMIC DNA]</scope>
    <source>
        <strain evidence="2 3">15026</strain>
    </source>
</reference>
<dbReference type="AlphaFoldDB" id="N9VCA0"/>
<dbReference type="Gene3D" id="3.90.1010.10">
    <property type="match status" value="1"/>
</dbReference>
<dbReference type="STRING" id="1188233.MAU_0200"/>
<dbReference type="InterPro" id="IPR002871">
    <property type="entry name" value="NIF_FeS_clus_asmbl_NifU_N"/>
</dbReference>
<dbReference type="SUPFAM" id="SSF82649">
    <property type="entry name" value="SufE/NifU"/>
    <property type="match status" value="1"/>
</dbReference>
<dbReference type="Proteomes" id="UP000013131">
    <property type="component" value="Unassembled WGS sequence"/>
</dbReference>
<keyword evidence="2" id="KW-0808">Transferase</keyword>
<dbReference type="GO" id="GO:0005506">
    <property type="term" value="F:iron ion binding"/>
    <property type="evidence" value="ECO:0007669"/>
    <property type="project" value="InterPro"/>
</dbReference>
<dbReference type="RefSeq" id="WP_004423026.1">
    <property type="nucleotide sequence ID" value="NZ_AORI01000001.1"/>
</dbReference>
<protein>
    <submittedName>
        <fullName evidence="2">Aminotransferase protein U (Nitrogen fixation protein NifU)</fullName>
    </submittedName>
</protein>
<dbReference type="PATRIC" id="fig|1188233.3.peg.20"/>
<feature type="domain" description="NIF system FeS cluster assembly NifU N-terminal" evidence="1">
    <location>
        <begin position="11"/>
        <end position="98"/>
    </location>
</feature>
<evidence type="ECO:0000313" key="2">
    <source>
        <dbReference type="EMBL" id="ENY69308.1"/>
    </source>
</evidence>
<gene>
    <name evidence="2" type="primary">nifU</name>
    <name evidence="2" type="ORF">MAU_0200</name>
</gene>
<dbReference type="eggNOG" id="COG0822">
    <property type="taxonomic scope" value="Bacteria"/>
</dbReference>
<comment type="caution">
    <text evidence="2">The sequence shown here is derived from an EMBL/GenBank/DDBJ whole genome shotgun (WGS) entry which is preliminary data.</text>
</comment>
<dbReference type="GO" id="GO:0008483">
    <property type="term" value="F:transaminase activity"/>
    <property type="evidence" value="ECO:0007669"/>
    <property type="project" value="UniProtKB-KW"/>
</dbReference>
<name>N9VCA0_9BACT</name>
<organism evidence="2 3">
    <name type="scientific">Metamycoplasma auris 15026</name>
    <dbReference type="NCBI Taxonomy" id="1188233"/>
    <lineage>
        <taxon>Bacteria</taxon>
        <taxon>Bacillati</taxon>
        <taxon>Mycoplasmatota</taxon>
        <taxon>Mycoplasmoidales</taxon>
        <taxon>Metamycoplasmataceae</taxon>
        <taxon>Metamycoplasma</taxon>
    </lineage>
</organism>
<evidence type="ECO:0000259" key="1">
    <source>
        <dbReference type="Pfam" id="PF01592"/>
    </source>
</evidence>
<accession>N9VCA0</accession>
<sequence>MKSYSNQEKQRIIFDNYANPKYKLDNKKNCGIFEHSSVCVDEIELHLTFKDDILIDANYYALGCAIFLSSIEIMIKQLLNKNKQEINVILDNYFKMINKTEFDAKNIDLGDLCVFENVKVHLNRLECASIIYRAFKKGLDG</sequence>
<dbReference type="OrthoDB" id="9804157at2"/>